<protein>
    <submittedName>
        <fullName evidence="1">Uncharacterized protein</fullName>
    </submittedName>
</protein>
<proteinExistence type="predicted"/>
<feature type="non-terminal residue" evidence="1">
    <location>
        <position position="67"/>
    </location>
</feature>
<dbReference type="AlphaFoldDB" id="A0A382UWW0"/>
<dbReference type="EMBL" id="UINC01147427">
    <property type="protein sequence ID" value="SVD38753.1"/>
    <property type="molecule type" value="Genomic_DNA"/>
</dbReference>
<sequence>MLIAISVILIIAISHKVHWEITTETDPLSVWNDRKITEQDNKTTIYYSNENLLNKTITFKGVLEIFP</sequence>
<evidence type="ECO:0000313" key="1">
    <source>
        <dbReference type="EMBL" id="SVD38753.1"/>
    </source>
</evidence>
<reference evidence="1" key="1">
    <citation type="submission" date="2018-05" db="EMBL/GenBank/DDBJ databases">
        <authorList>
            <person name="Lanie J.A."/>
            <person name="Ng W.-L."/>
            <person name="Kazmierczak K.M."/>
            <person name="Andrzejewski T.M."/>
            <person name="Davidsen T.M."/>
            <person name="Wayne K.J."/>
            <person name="Tettelin H."/>
            <person name="Glass J.I."/>
            <person name="Rusch D."/>
            <person name="Podicherti R."/>
            <person name="Tsui H.-C.T."/>
            <person name="Winkler M.E."/>
        </authorList>
    </citation>
    <scope>NUCLEOTIDE SEQUENCE</scope>
</reference>
<name>A0A382UWW0_9ZZZZ</name>
<organism evidence="1">
    <name type="scientific">marine metagenome</name>
    <dbReference type="NCBI Taxonomy" id="408172"/>
    <lineage>
        <taxon>unclassified sequences</taxon>
        <taxon>metagenomes</taxon>
        <taxon>ecological metagenomes</taxon>
    </lineage>
</organism>
<gene>
    <name evidence="1" type="ORF">METZ01_LOCUS391607</name>
</gene>
<accession>A0A382UWW0</accession>